<protein>
    <submittedName>
        <fullName evidence="1">Trna selenocysteine 1-associated protein 1-related-related</fullName>
    </submittedName>
</protein>
<dbReference type="EMBL" id="CM043016">
    <property type="protein sequence ID" value="KAI4468522.1"/>
    <property type="molecule type" value="Genomic_DNA"/>
</dbReference>
<sequence>MDNNPGKELLHTFHKLGIDLGNCGLNVIEGWFDDSENTEFLTWLTKSLSEENVIYENEILEYEENVRKNLVPHDNEYQSAVDKISEKYSGIFDINETEFDIECLEDETSMLLEDKHKLDDILLLHENLYTKEKSSLAELEAEYVKSITDLEKAEEDCLKKGYDLDELNNKLYESLTKCSEKLLEYEYESMYNIIKQYKVYENIPFQERTTLMQVLCKLIENNITKSDLDRLNNFHLESWNLNLIKNTTLSKEIHLIEKNNRLLTSFLTNGPTSEFKVIPYKIYEMFSHIDNILHDSNNVVTTIVSIWKDAVLESYMTETFITNSFRKMGENPLNVKVMRNKFTGEPAGYCFVHFATDEEAIDAMHKLNGKPIPGTNPVVRFRLNNASNTGRSLLDREFSVWVGDLSPDVDDYNLYRVFSSKYNTIKTAKVILDSSGFSKGYGFVRFGSEDEQKDSLTSMNGYVGLGTKALKICNAVPKPKGAVTTTASTTSNATTTYTTAGDYSQYYDPSAYWQSYASWQAGYYDQGDASQVSHETYHHAVDTQGHHVDKKDEDELELIEHSLPLDVDKMNREAMEQDNNFWGAIESSRWLPCDVVDAA</sequence>
<reference evidence="1" key="1">
    <citation type="submission" date="2022-04" db="EMBL/GenBank/DDBJ databases">
        <title>Chromosome-scale genome assembly of Holotrichia oblita Faldermann.</title>
        <authorList>
            <person name="Rongchong L."/>
        </authorList>
    </citation>
    <scope>NUCLEOTIDE SEQUENCE</scope>
    <source>
        <strain evidence="1">81SQS9</strain>
    </source>
</reference>
<gene>
    <name evidence="1" type="ORF">MML48_2g00017774</name>
</gene>
<comment type="caution">
    <text evidence="1">The sequence shown here is derived from an EMBL/GenBank/DDBJ whole genome shotgun (WGS) entry which is preliminary data.</text>
</comment>
<evidence type="ECO:0000313" key="1">
    <source>
        <dbReference type="EMBL" id="KAI4468522.1"/>
    </source>
</evidence>
<organism evidence="1 2">
    <name type="scientific">Holotrichia oblita</name>
    <name type="common">Chafer beetle</name>
    <dbReference type="NCBI Taxonomy" id="644536"/>
    <lineage>
        <taxon>Eukaryota</taxon>
        <taxon>Metazoa</taxon>
        <taxon>Ecdysozoa</taxon>
        <taxon>Arthropoda</taxon>
        <taxon>Hexapoda</taxon>
        <taxon>Insecta</taxon>
        <taxon>Pterygota</taxon>
        <taxon>Neoptera</taxon>
        <taxon>Endopterygota</taxon>
        <taxon>Coleoptera</taxon>
        <taxon>Polyphaga</taxon>
        <taxon>Scarabaeiformia</taxon>
        <taxon>Scarabaeidae</taxon>
        <taxon>Melolonthinae</taxon>
        <taxon>Holotrichia</taxon>
    </lineage>
</organism>
<dbReference type="Proteomes" id="UP001056778">
    <property type="component" value="Chromosome 2"/>
</dbReference>
<proteinExistence type="predicted"/>
<accession>A0ACB9TP19</accession>
<keyword evidence="2" id="KW-1185">Reference proteome</keyword>
<name>A0ACB9TP19_HOLOL</name>
<evidence type="ECO:0000313" key="2">
    <source>
        <dbReference type="Proteomes" id="UP001056778"/>
    </source>
</evidence>